<dbReference type="SUPFAM" id="SSF48163">
    <property type="entry name" value="An anticodon-binding domain of class I aminoacyl-tRNA synthetases"/>
    <property type="match status" value="1"/>
</dbReference>
<evidence type="ECO:0000256" key="5">
    <source>
        <dbReference type="ARBA" id="ARBA00023146"/>
    </source>
</evidence>
<proteinExistence type="predicted"/>
<dbReference type="GO" id="GO:0000049">
    <property type="term" value="F:tRNA binding"/>
    <property type="evidence" value="ECO:0007669"/>
    <property type="project" value="InterPro"/>
</dbReference>
<evidence type="ECO:0000259" key="6">
    <source>
        <dbReference type="Pfam" id="PF19269"/>
    </source>
</evidence>
<keyword evidence="3" id="KW-0067">ATP-binding</keyword>
<dbReference type="PANTHER" id="PTHR43311:SF1">
    <property type="entry name" value="GLUTAMYL-Q TRNA(ASP) SYNTHETASE"/>
    <property type="match status" value="1"/>
</dbReference>
<name>A0A955L7M8_9BACT</name>
<dbReference type="GO" id="GO:0006424">
    <property type="term" value="P:glutamyl-tRNA aminoacylation"/>
    <property type="evidence" value="ECO:0007669"/>
    <property type="project" value="TreeGrafter"/>
</dbReference>
<keyword evidence="4" id="KW-0648">Protein biosynthesis</keyword>
<protein>
    <recommendedName>
        <fullName evidence="6">Aminoacyl-tRNA synthetase class I anticodon-binding domain-containing protein</fullName>
    </recommendedName>
</protein>
<reference evidence="7" key="1">
    <citation type="submission" date="2020-04" db="EMBL/GenBank/DDBJ databases">
        <authorList>
            <person name="Zhang T."/>
        </authorList>
    </citation>
    <scope>NUCLEOTIDE SEQUENCE</scope>
    <source>
        <strain evidence="7">HKST-UBA11</strain>
    </source>
</reference>
<dbReference type="GO" id="GO:0004818">
    <property type="term" value="F:glutamate-tRNA ligase activity"/>
    <property type="evidence" value="ECO:0007669"/>
    <property type="project" value="TreeGrafter"/>
</dbReference>
<evidence type="ECO:0000256" key="4">
    <source>
        <dbReference type="ARBA" id="ARBA00022917"/>
    </source>
</evidence>
<dbReference type="EMBL" id="JAGQLH010000023">
    <property type="protein sequence ID" value="MCA9385490.1"/>
    <property type="molecule type" value="Genomic_DNA"/>
</dbReference>
<dbReference type="Pfam" id="PF19269">
    <property type="entry name" value="Anticodon_2"/>
    <property type="match status" value="1"/>
</dbReference>
<feature type="non-terminal residue" evidence="7">
    <location>
        <position position="1"/>
    </location>
</feature>
<evidence type="ECO:0000256" key="1">
    <source>
        <dbReference type="ARBA" id="ARBA00022598"/>
    </source>
</evidence>
<dbReference type="GO" id="GO:0005524">
    <property type="term" value="F:ATP binding"/>
    <property type="evidence" value="ECO:0007669"/>
    <property type="project" value="UniProtKB-KW"/>
</dbReference>
<keyword evidence="1" id="KW-0436">Ligase</keyword>
<dbReference type="InterPro" id="IPR020061">
    <property type="entry name" value="Glu_tRNA_lig_a-bdl"/>
</dbReference>
<evidence type="ECO:0000313" key="8">
    <source>
        <dbReference type="Proteomes" id="UP000754563"/>
    </source>
</evidence>
<gene>
    <name evidence="7" type="ORF">KC717_02485</name>
</gene>
<evidence type="ECO:0000313" key="7">
    <source>
        <dbReference type="EMBL" id="MCA9385490.1"/>
    </source>
</evidence>
<keyword evidence="2" id="KW-0547">Nucleotide-binding</keyword>
<dbReference type="GO" id="GO:0005829">
    <property type="term" value="C:cytosol"/>
    <property type="evidence" value="ECO:0007669"/>
    <property type="project" value="TreeGrafter"/>
</dbReference>
<dbReference type="Gene3D" id="1.10.1160.10">
    <property type="entry name" value="Glutamyl-trna Synthetase, Domain 2"/>
    <property type="match status" value="1"/>
</dbReference>
<evidence type="ECO:0000256" key="3">
    <source>
        <dbReference type="ARBA" id="ARBA00022840"/>
    </source>
</evidence>
<feature type="domain" description="Aminoacyl-tRNA synthetase class I anticodon-binding" evidence="6">
    <location>
        <begin position="76"/>
        <end position="208"/>
    </location>
</feature>
<dbReference type="InterPro" id="IPR049940">
    <property type="entry name" value="GluQ/Sye"/>
</dbReference>
<accession>A0A955L7M8</accession>
<evidence type="ECO:0000256" key="2">
    <source>
        <dbReference type="ARBA" id="ARBA00022741"/>
    </source>
</evidence>
<dbReference type="PANTHER" id="PTHR43311">
    <property type="entry name" value="GLUTAMATE--TRNA LIGASE"/>
    <property type="match status" value="1"/>
</dbReference>
<organism evidence="7 8">
    <name type="scientific">Candidatus Dojkabacteria bacterium</name>
    <dbReference type="NCBI Taxonomy" id="2099670"/>
    <lineage>
        <taxon>Bacteria</taxon>
        <taxon>Candidatus Dojkabacteria</taxon>
    </lineage>
</organism>
<dbReference type="Gene3D" id="1.10.10.350">
    <property type="match status" value="1"/>
</dbReference>
<dbReference type="InterPro" id="IPR045462">
    <property type="entry name" value="aa-tRNA-synth_I_cd-bd"/>
</dbReference>
<dbReference type="AlphaFoldDB" id="A0A955L7M8"/>
<sequence length="209" mass="24502">EHGEKEREFYTLEDFIELFDTENLNKSNPVFNRDKLVWFNQKYIHMLKPDQFVLTFTQWLENYGDDTDLKNSIIEHGPDYLESSLVLVQERCKVLSELPDLISPFYTYPEKSAVYKVVETTKQTNKLDKSTIDSFVSAFCSELEQQSSVKKWGHESWETFVRTYAESNELKAGQLFMTLRIVILGTPFSPPLFESMEVLEKETILERLA</sequence>
<reference evidence="7" key="2">
    <citation type="journal article" date="2021" name="Microbiome">
        <title>Successional dynamics and alternative stable states in a saline activated sludge microbial community over 9 years.</title>
        <authorList>
            <person name="Wang Y."/>
            <person name="Ye J."/>
            <person name="Ju F."/>
            <person name="Liu L."/>
            <person name="Boyd J.A."/>
            <person name="Deng Y."/>
            <person name="Parks D.H."/>
            <person name="Jiang X."/>
            <person name="Yin X."/>
            <person name="Woodcroft B.J."/>
            <person name="Tyson G.W."/>
            <person name="Hugenholtz P."/>
            <person name="Polz M.F."/>
            <person name="Zhang T."/>
        </authorList>
    </citation>
    <scope>NUCLEOTIDE SEQUENCE</scope>
    <source>
        <strain evidence="7">HKST-UBA11</strain>
    </source>
</reference>
<dbReference type="InterPro" id="IPR020751">
    <property type="entry name" value="aa-tRNA-synth_I_codon-bd_sub2"/>
</dbReference>
<keyword evidence="5" id="KW-0030">Aminoacyl-tRNA synthetase</keyword>
<dbReference type="InterPro" id="IPR008925">
    <property type="entry name" value="aa_tRNA-synth_I_cd-bd_sf"/>
</dbReference>
<dbReference type="Proteomes" id="UP000754563">
    <property type="component" value="Unassembled WGS sequence"/>
</dbReference>
<comment type="caution">
    <text evidence="7">The sequence shown here is derived from an EMBL/GenBank/DDBJ whole genome shotgun (WGS) entry which is preliminary data.</text>
</comment>